<evidence type="ECO:0000313" key="1">
    <source>
        <dbReference type="EMBL" id="GBM16795.1"/>
    </source>
</evidence>
<organism evidence="1 2">
    <name type="scientific">Araneus ventricosus</name>
    <name type="common">Orbweaver spider</name>
    <name type="synonym">Epeira ventricosa</name>
    <dbReference type="NCBI Taxonomy" id="182803"/>
    <lineage>
        <taxon>Eukaryota</taxon>
        <taxon>Metazoa</taxon>
        <taxon>Ecdysozoa</taxon>
        <taxon>Arthropoda</taxon>
        <taxon>Chelicerata</taxon>
        <taxon>Arachnida</taxon>
        <taxon>Araneae</taxon>
        <taxon>Araneomorphae</taxon>
        <taxon>Entelegynae</taxon>
        <taxon>Araneoidea</taxon>
        <taxon>Araneidae</taxon>
        <taxon>Araneus</taxon>
    </lineage>
</organism>
<gene>
    <name evidence="1" type="ORF">AVEN_9383_1</name>
</gene>
<protein>
    <submittedName>
        <fullName evidence="1">Uncharacterized protein</fullName>
    </submittedName>
</protein>
<reference evidence="1 2" key="1">
    <citation type="journal article" date="2019" name="Sci. Rep.">
        <title>Orb-weaving spider Araneus ventricosus genome elucidates the spidroin gene catalogue.</title>
        <authorList>
            <person name="Kono N."/>
            <person name="Nakamura H."/>
            <person name="Ohtoshi R."/>
            <person name="Moran D.A.P."/>
            <person name="Shinohara A."/>
            <person name="Yoshida Y."/>
            <person name="Fujiwara M."/>
            <person name="Mori M."/>
            <person name="Tomita M."/>
            <person name="Arakawa K."/>
        </authorList>
    </citation>
    <scope>NUCLEOTIDE SEQUENCE [LARGE SCALE GENOMIC DNA]</scope>
</reference>
<evidence type="ECO:0000313" key="2">
    <source>
        <dbReference type="Proteomes" id="UP000499080"/>
    </source>
</evidence>
<dbReference type="AlphaFoldDB" id="A0A4Y2DMC5"/>
<dbReference type="Proteomes" id="UP000499080">
    <property type="component" value="Unassembled WGS sequence"/>
</dbReference>
<keyword evidence="2" id="KW-1185">Reference proteome</keyword>
<sequence length="96" mass="10825">MRGCRISKLTLANRCYNNGGVALWAHLRRQVVPRLSGGLLHEPLVMGAIMQEPQCLTMLSWRLVFQVYPDASAGRGDVLMILMKTCLIRKIRVFAL</sequence>
<proteinExistence type="predicted"/>
<name>A0A4Y2DMC5_ARAVE</name>
<accession>A0A4Y2DMC5</accession>
<dbReference type="EMBL" id="BGPR01000379">
    <property type="protein sequence ID" value="GBM16795.1"/>
    <property type="molecule type" value="Genomic_DNA"/>
</dbReference>
<comment type="caution">
    <text evidence="1">The sequence shown here is derived from an EMBL/GenBank/DDBJ whole genome shotgun (WGS) entry which is preliminary data.</text>
</comment>